<proteinExistence type="predicted"/>
<dbReference type="InterPro" id="IPR007433">
    <property type="entry name" value="DUF481"/>
</dbReference>
<gene>
    <name evidence="1" type="ORF">GCM10011312_06430</name>
</gene>
<name>A0A8J2V8K6_9FLAO</name>
<evidence type="ECO:0000313" key="1">
    <source>
        <dbReference type="EMBL" id="GGD85082.1"/>
    </source>
</evidence>
<accession>A0A8J2V8K6</accession>
<dbReference type="AlphaFoldDB" id="A0A8J2V8K6"/>
<sequence>MRTLFFITLFFIPILTFSQIINVESLRKVTDTSGWSGNTSLTFSLTKNTKTLIRLKNNIHVQYKMNKHLALFVNNLGFERSGGESFLNQGSQHLRYNYKIRDAFVWEAFVQSQYNSIAKIQFRGLAGTGPRFKVIGLDKYRLYVGSLLMYEHEELNEETLIINRDWRASAYLSMSLYPTDNISFVSTTYYQPVLKEMGDYRIATENSFVLGIVEKLSLKVSYTLTFDATPATNVPNTFYELSTGLLYSFE</sequence>
<dbReference type="RefSeq" id="WP_188439415.1">
    <property type="nucleotide sequence ID" value="NZ_BMGK01000002.1"/>
</dbReference>
<dbReference type="Pfam" id="PF04338">
    <property type="entry name" value="DUF481"/>
    <property type="match status" value="1"/>
</dbReference>
<reference evidence="1" key="1">
    <citation type="journal article" date="2014" name="Int. J. Syst. Evol. Microbiol.">
        <title>Complete genome sequence of Corynebacterium casei LMG S-19264T (=DSM 44701T), isolated from a smear-ripened cheese.</title>
        <authorList>
            <consortium name="US DOE Joint Genome Institute (JGI-PGF)"/>
            <person name="Walter F."/>
            <person name="Albersmeier A."/>
            <person name="Kalinowski J."/>
            <person name="Ruckert C."/>
        </authorList>
    </citation>
    <scope>NUCLEOTIDE SEQUENCE</scope>
    <source>
        <strain evidence="1">CGMCC 1.12924</strain>
    </source>
</reference>
<reference evidence="1" key="2">
    <citation type="submission" date="2020-09" db="EMBL/GenBank/DDBJ databases">
        <authorList>
            <person name="Sun Q."/>
            <person name="Zhou Y."/>
        </authorList>
    </citation>
    <scope>NUCLEOTIDE SEQUENCE</scope>
    <source>
        <strain evidence="1">CGMCC 1.12924</strain>
    </source>
</reference>
<evidence type="ECO:0008006" key="3">
    <source>
        <dbReference type="Google" id="ProtNLM"/>
    </source>
</evidence>
<evidence type="ECO:0000313" key="2">
    <source>
        <dbReference type="Proteomes" id="UP000652231"/>
    </source>
</evidence>
<keyword evidence="2" id="KW-1185">Reference proteome</keyword>
<dbReference type="EMBL" id="BMGK01000002">
    <property type="protein sequence ID" value="GGD85082.1"/>
    <property type="molecule type" value="Genomic_DNA"/>
</dbReference>
<comment type="caution">
    <text evidence="1">The sequence shown here is derived from an EMBL/GenBank/DDBJ whole genome shotgun (WGS) entry which is preliminary data.</text>
</comment>
<protein>
    <recommendedName>
        <fullName evidence="3">DUF481 domain-containing protein</fullName>
    </recommendedName>
</protein>
<organism evidence="1 2">
    <name type="scientific">Planktosalinus lacus</name>
    <dbReference type="NCBI Taxonomy" id="1526573"/>
    <lineage>
        <taxon>Bacteria</taxon>
        <taxon>Pseudomonadati</taxon>
        <taxon>Bacteroidota</taxon>
        <taxon>Flavobacteriia</taxon>
        <taxon>Flavobacteriales</taxon>
        <taxon>Flavobacteriaceae</taxon>
        <taxon>Planktosalinus</taxon>
    </lineage>
</organism>
<dbReference type="Proteomes" id="UP000652231">
    <property type="component" value="Unassembled WGS sequence"/>
</dbReference>